<keyword evidence="2" id="KW-0326">Glycosidase</keyword>
<evidence type="ECO:0000256" key="2">
    <source>
        <dbReference type="ARBA" id="ARBA00023295"/>
    </source>
</evidence>
<evidence type="ECO:0000313" key="4">
    <source>
        <dbReference type="EMBL" id="POH58746.1"/>
    </source>
</evidence>
<reference evidence="4 5" key="1">
    <citation type="submission" date="2018-01" db="EMBL/GenBank/DDBJ databases">
        <title>Cryobacterium sp. nov., from glaciers in China.</title>
        <authorList>
            <person name="Liu Q."/>
            <person name="Xin Y.-H."/>
        </authorList>
    </citation>
    <scope>NUCLEOTIDE SEQUENCE [LARGE SCALE GENOMIC DNA]</scope>
    <source>
        <strain evidence="4 5">TMB1-8</strain>
    </source>
</reference>
<dbReference type="GO" id="GO:0016798">
    <property type="term" value="F:hydrolase activity, acting on glycosyl bonds"/>
    <property type="evidence" value="ECO:0007669"/>
    <property type="project" value="UniProtKB-KW"/>
</dbReference>
<evidence type="ECO:0000256" key="1">
    <source>
        <dbReference type="ARBA" id="ARBA00022801"/>
    </source>
</evidence>
<dbReference type="GO" id="GO:0005975">
    <property type="term" value="P:carbohydrate metabolic process"/>
    <property type="evidence" value="ECO:0007669"/>
    <property type="project" value="InterPro"/>
</dbReference>
<dbReference type="OrthoDB" id="9802433at2"/>
<dbReference type="PANTHER" id="PTHR10357">
    <property type="entry name" value="ALPHA-AMYLASE FAMILY MEMBER"/>
    <property type="match status" value="1"/>
</dbReference>
<feature type="domain" description="Glycosyl hydrolase family 13 catalytic" evidence="3">
    <location>
        <begin position="12"/>
        <end position="322"/>
    </location>
</feature>
<dbReference type="InterPro" id="IPR006047">
    <property type="entry name" value="GH13_cat_dom"/>
</dbReference>
<name>A0A2S3Z531_9MICO</name>
<dbReference type="EMBL" id="PPXF01000069">
    <property type="protein sequence ID" value="POH58746.1"/>
    <property type="molecule type" value="Genomic_DNA"/>
</dbReference>
<dbReference type="Gene3D" id="3.20.20.80">
    <property type="entry name" value="Glycosidases"/>
    <property type="match status" value="1"/>
</dbReference>
<dbReference type="RefSeq" id="WP_103432647.1">
    <property type="nucleotide sequence ID" value="NZ_PPXF01000069.1"/>
</dbReference>
<protein>
    <submittedName>
        <fullName evidence="4">Alpha-amylase</fullName>
    </submittedName>
</protein>
<comment type="caution">
    <text evidence="4">The sequence shown here is derived from an EMBL/GenBank/DDBJ whole genome shotgun (WGS) entry which is preliminary data.</text>
</comment>
<evidence type="ECO:0000259" key="3">
    <source>
        <dbReference type="SMART" id="SM00642"/>
    </source>
</evidence>
<dbReference type="SMART" id="SM00642">
    <property type="entry name" value="Aamy"/>
    <property type="match status" value="1"/>
</dbReference>
<dbReference type="Proteomes" id="UP000237104">
    <property type="component" value="Unassembled WGS sequence"/>
</dbReference>
<evidence type="ECO:0000313" key="5">
    <source>
        <dbReference type="Proteomes" id="UP000237104"/>
    </source>
</evidence>
<keyword evidence="1" id="KW-0378">Hydrolase</keyword>
<organism evidence="4 5">
    <name type="scientific">Cryobacterium zongtaii</name>
    <dbReference type="NCBI Taxonomy" id="1259217"/>
    <lineage>
        <taxon>Bacteria</taxon>
        <taxon>Bacillati</taxon>
        <taxon>Actinomycetota</taxon>
        <taxon>Actinomycetes</taxon>
        <taxon>Micrococcales</taxon>
        <taxon>Microbacteriaceae</taxon>
        <taxon>Cryobacterium</taxon>
    </lineage>
</organism>
<sequence length="430" mass="47490">MPNWTEHVIWWHVYPLGFVGADTTGQDRTPTHRLRQIESWLDYLLDLGANGLALGPVFVSRTHGYDTTDYFEVDPRLGDTADLDHLIAECQRRGIRVMLDGVFNHVGRDYVPLVTALADPAAPENALFRRTPDGELVAFEGHDALVTLNHDNPAVTELVTSVMTHWLDRGIDAWRLDAAYAMPAAFWAGVLPRVRERHPDVYVMGEVLHGDYAGFVAASGVDTVTQYELWQAIWHALNERNFFELDWALTRHTAFLGAFEPYTFIGNHDVTRLASQIQDERHHPHALVLLLTLGGTPAIYYGDERGLRAVKEQRAGGDDAIRPAYPASPADLPSADQDPVAAATFVLHQELIGLRRRHPWLHTATSRPLTLTNTGYVIEATDGIQRLVVALNLGDEALAVATDAAERLAGAADASPVGHTVPPHGWAIFG</sequence>
<dbReference type="InterPro" id="IPR017853">
    <property type="entry name" value="GH"/>
</dbReference>
<gene>
    <name evidence="4" type="ORF">C3B59_18435</name>
</gene>
<dbReference type="SUPFAM" id="SSF51445">
    <property type="entry name" value="(Trans)glycosidases"/>
    <property type="match status" value="1"/>
</dbReference>
<proteinExistence type="predicted"/>
<dbReference type="AlphaFoldDB" id="A0A2S3Z531"/>
<accession>A0A2S3Z531</accession>
<dbReference type="Pfam" id="PF00128">
    <property type="entry name" value="Alpha-amylase"/>
    <property type="match status" value="2"/>
</dbReference>
<dbReference type="PANTHER" id="PTHR10357:SF210">
    <property type="entry name" value="MALTODEXTRIN GLUCOSIDASE"/>
    <property type="match status" value="1"/>
</dbReference>